<dbReference type="Proteomes" id="UP000754710">
    <property type="component" value="Unassembled WGS sequence"/>
</dbReference>
<dbReference type="RefSeq" id="WP_221023311.1">
    <property type="nucleotide sequence ID" value="NZ_JAIEZQ010000001.1"/>
</dbReference>
<feature type="transmembrane region" description="Helical" evidence="1">
    <location>
        <begin position="81"/>
        <end position="102"/>
    </location>
</feature>
<keyword evidence="1" id="KW-0472">Membrane</keyword>
<gene>
    <name evidence="2" type="ORF">K1X13_01690</name>
</gene>
<organism evidence="2 3">
    <name type="scientific">Nocardioides jiangsuensis</name>
    <dbReference type="NCBI Taxonomy" id="2866161"/>
    <lineage>
        <taxon>Bacteria</taxon>
        <taxon>Bacillati</taxon>
        <taxon>Actinomycetota</taxon>
        <taxon>Actinomycetes</taxon>
        <taxon>Propionibacteriales</taxon>
        <taxon>Nocardioidaceae</taxon>
        <taxon>Nocardioides</taxon>
    </lineage>
</organism>
<keyword evidence="1" id="KW-0812">Transmembrane</keyword>
<feature type="transmembrane region" description="Helical" evidence="1">
    <location>
        <begin position="216"/>
        <end position="235"/>
    </location>
</feature>
<sequence>MRRRGAGTSAAPILALFGLIDQRVPVSRRLPPSRDDLLRVRDRTLAGLAPVQPLIFPVLVVVTGCAAATAGDQERIGSWGLVQALPGLYFISLALLTVSFFMELFGRGGRERQVVLAVHLVGLVVLLHGVAGFLEQEPRFPTAWLHAGYTEQILERHFAPGSVDARFTWPGFFGAAATVTGAAGLDSAIPLLRWAPIFMVLLYLPPLFVIGRQLTGSVTATWLGLWMFLLVNWVGQDYFAPQTLGFTLYLTAVAMLVAFFRQPSPGPGPLEQTPRWSWLTRGDLLAFDGRPDVETAPRTRVALIILLMVIQAGLAMTHQLSPIVLVLACGGLVLVGRCRLTVLPVIAGVFTLAWISVGTTDYWLGHLDTIFGGVGNVQEVLSNSVGERVEGSTVHLVVVRLRLALTASVWAMMVAAALLLWFRRRPPLTLFTLGIVPFATLAQNYGDEGVMRIFLFSSPFACLLVGQAVTSLLHLPRVKPAALVAALTLLPLFLVTRYGNESFEQVRPDEIDAIHALYRLAPRGADLVSPTSQVPWRFTYATDYDYGRPEYADAFLTGRRPAVRWLLGGGAENASGAYLVVTRSQEIYAYEALGQPRDWFDEVRPKLHSKNGYRLLFRNQDASIYEYEVPR</sequence>
<evidence type="ECO:0000256" key="1">
    <source>
        <dbReference type="SAM" id="Phobius"/>
    </source>
</evidence>
<reference evidence="2 3" key="1">
    <citation type="submission" date="2021-08" db="EMBL/GenBank/DDBJ databases">
        <title>Nocardioides bacterium WL0053 sp. nov., isolated from the sediment.</title>
        <authorList>
            <person name="Wang L."/>
            <person name="Zhang D."/>
            <person name="Zhang A."/>
        </authorList>
    </citation>
    <scope>NUCLEOTIDE SEQUENCE [LARGE SCALE GENOMIC DNA]</scope>
    <source>
        <strain evidence="2 3">WL0053</strain>
    </source>
</reference>
<evidence type="ECO:0000313" key="2">
    <source>
        <dbReference type="EMBL" id="MBY9073523.1"/>
    </source>
</evidence>
<feature type="transmembrane region" description="Helical" evidence="1">
    <location>
        <begin position="452"/>
        <end position="473"/>
    </location>
</feature>
<dbReference type="EMBL" id="JAIEZQ010000001">
    <property type="protein sequence ID" value="MBY9073523.1"/>
    <property type="molecule type" value="Genomic_DNA"/>
</dbReference>
<proteinExistence type="predicted"/>
<evidence type="ECO:0000313" key="3">
    <source>
        <dbReference type="Proteomes" id="UP000754710"/>
    </source>
</evidence>
<feature type="transmembrane region" description="Helical" evidence="1">
    <location>
        <begin position="401"/>
        <end position="421"/>
    </location>
</feature>
<feature type="transmembrane region" description="Helical" evidence="1">
    <location>
        <begin position="114"/>
        <end position="134"/>
    </location>
</feature>
<feature type="transmembrane region" description="Helical" evidence="1">
    <location>
        <begin position="45"/>
        <end position="69"/>
    </location>
</feature>
<keyword evidence="3" id="KW-1185">Reference proteome</keyword>
<feature type="transmembrane region" description="Helical" evidence="1">
    <location>
        <begin position="340"/>
        <end position="357"/>
    </location>
</feature>
<feature type="transmembrane region" description="Helical" evidence="1">
    <location>
        <begin position="242"/>
        <end position="260"/>
    </location>
</feature>
<protein>
    <submittedName>
        <fullName evidence="2">Uncharacterized protein</fullName>
    </submittedName>
</protein>
<feature type="transmembrane region" description="Helical" evidence="1">
    <location>
        <begin position="301"/>
        <end position="328"/>
    </location>
</feature>
<keyword evidence="1" id="KW-1133">Transmembrane helix</keyword>
<comment type="caution">
    <text evidence="2">The sequence shown here is derived from an EMBL/GenBank/DDBJ whole genome shotgun (WGS) entry which is preliminary data.</text>
</comment>
<accession>A0ABS7RHI2</accession>
<name>A0ABS7RHI2_9ACTN</name>